<evidence type="ECO:0008006" key="5">
    <source>
        <dbReference type="Google" id="ProtNLM"/>
    </source>
</evidence>
<dbReference type="PANTHER" id="PTHR36819">
    <property type="entry name" value="REGULATOR OF PHOSPHOLIPASE D SRF1"/>
    <property type="match status" value="1"/>
</dbReference>
<keyword evidence="2" id="KW-1133">Transmembrane helix</keyword>
<proteinExistence type="predicted"/>
<feature type="compositionally biased region" description="Basic and acidic residues" evidence="1">
    <location>
        <begin position="92"/>
        <end position="101"/>
    </location>
</feature>
<dbReference type="OrthoDB" id="2589563at2759"/>
<evidence type="ECO:0000313" key="3">
    <source>
        <dbReference type="EMBL" id="KPM42385.1"/>
    </source>
</evidence>
<dbReference type="AlphaFoldDB" id="A0A0P7BGL6"/>
<name>A0A0P7BGL6_9HYPO</name>
<keyword evidence="2" id="KW-0472">Membrane</keyword>
<dbReference type="InterPro" id="IPR037737">
    <property type="entry name" value="Srf1"/>
</dbReference>
<evidence type="ECO:0000256" key="1">
    <source>
        <dbReference type="SAM" id="MobiDB-lite"/>
    </source>
</evidence>
<gene>
    <name evidence="3" type="ORF">AK830_g4165</name>
</gene>
<dbReference type="Proteomes" id="UP000050424">
    <property type="component" value="Unassembled WGS sequence"/>
</dbReference>
<feature type="transmembrane region" description="Helical" evidence="2">
    <location>
        <begin position="272"/>
        <end position="290"/>
    </location>
</feature>
<dbReference type="GO" id="GO:0000324">
    <property type="term" value="C:fungal-type vacuole"/>
    <property type="evidence" value="ECO:0007669"/>
    <property type="project" value="TreeGrafter"/>
</dbReference>
<dbReference type="EMBL" id="LKCW01000049">
    <property type="protein sequence ID" value="KPM42385.1"/>
    <property type="molecule type" value="Genomic_DNA"/>
</dbReference>
<organism evidence="3 4">
    <name type="scientific">Neonectria ditissima</name>
    <dbReference type="NCBI Taxonomy" id="78410"/>
    <lineage>
        <taxon>Eukaryota</taxon>
        <taxon>Fungi</taxon>
        <taxon>Dikarya</taxon>
        <taxon>Ascomycota</taxon>
        <taxon>Pezizomycotina</taxon>
        <taxon>Sordariomycetes</taxon>
        <taxon>Hypocreomycetidae</taxon>
        <taxon>Hypocreales</taxon>
        <taxon>Nectriaceae</taxon>
        <taxon>Neonectria</taxon>
    </lineage>
</organism>
<reference evidence="3 4" key="1">
    <citation type="submission" date="2015-09" db="EMBL/GenBank/DDBJ databases">
        <title>Draft genome of a European isolate of the apple canker pathogen Neonectria ditissima.</title>
        <authorList>
            <person name="Gomez-Cortecero A."/>
            <person name="Harrison R.J."/>
            <person name="Armitage A.D."/>
        </authorList>
    </citation>
    <scope>NUCLEOTIDE SEQUENCE [LARGE SCALE GENOMIC DNA]</scope>
    <source>
        <strain evidence="3 4">R09/05</strain>
    </source>
</reference>
<dbReference type="GO" id="GO:0071944">
    <property type="term" value="C:cell periphery"/>
    <property type="evidence" value="ECO:0007669"/>
    <property type="project" value="TreeGrafter"/>
</dbReference>
<feature type="region of interest" description="Disordered" evidence="1">
    <location>
        <begin position="1"/>
        <end position="58"/>
    </location>
</feature>
<evidence type="ECO:0000313" key="4">
    <source>
        <dbReference type="Proteomes" id="UP000050424"/>
    </source>
</evidence>
<keyword evidence="2" id="KW-0812">Transmembrane</keyword>
<feature type="transmembrane region" description="Helical" evidence="2">
    <location>
        <begin position="234"/>
        <end position="252"/>
    </location>
</feature>
<protein>
    <recommendedName>
        <fullName evidence="5">Regulator of phospholipase D SRF1</fullName>
    </recommendedName>
</protein>
<feature type="transmembrane region" description="Helical" evidence="2">
    <location>
        <begin position="348"/>
        <end position="368"/>
    </location>
</feature>
<evidence type="ECO:0000256" key="2">
    <source>
        <dbReference type="SAM" id="Phobius"/>
    </source>
</evidence>
<feature type="region of interest" description="Disordered" evidence="1">
    <location>
        <begin position="79"/>
        <end position="118"/>
    </location>
</feature>
<feature type="transmembrane region" description="Helical" evidence="2">
    <location>
        <begin position="310"/>
        <end position="328"/>
    </location>
</feature>
<keyword evidence="4" id="KW-1185">Reference proteome</keyword>
<sequence>MTSSSPPRTGPHFDSPGIYGSPRTTRTARTATATTASTSTERRAPRIRPPRSLPPWIDSYEEKLGSVSDDQLRLLHPPARAVQPHHNSSPSDPRRVSKDGFIDPDDPLMGQGKGTRGRIPHILKYGRASMRGRKWDHLRSNEPVIVSGFQPATRSTQPSLAWQTFVQSSAYGHMPNENSAVVDADVLDKLQPNFGNPAFQPYNVLDARIPRKKRTLAPYKRVWNMVIRHSLSPLVFRLTVMVTSMVALGIAARIHKIEDVDSDDTAEETQSIVAVAVDCVAIPYLGYMIWDEYTGKPLGLRSAVSKFSLILLDLFFIIFKSASTALAFESLVYHNLAHASVRDLSKALAAFMLIGLITWTMNFAVNIFRTVERLGGVEDDGALG</sequence>
<feature type="compositionally biased region" description="Low complexity" evidence="1">
    <location>
        <begin position="23"/>
        <end position="39"/>
    </location>
</feature>
<dbReference type="PANTHER" id="PTHR36819:SF1">
    <property type="entry name" value="REGULATOR OF PHOSPHOLIPASE D SRF1"/>
    <property type="match status" value="1"/>
</dbReference>
<accession>A0A0P7BGL6</accession>
<comment type="caution">
    <text evidence="3">The sequence shown here is derived from an EMBL/GenBank/DDBJ whole genome shotgun (WGS) entry which is preliminary data.</text>
</comment>